<dbReference type="EMBL" id="CAKOFQ010006747">
    <property type="protein sequence ID" value="CAH1967675.1"/>
    <property type="molecule type" value="Genomic_DNA"/>
</dbReference>
<feature type="compositionally biased region" description="Basic and acidic residues" evidence="1">
    <location>
        <begin position="266"/>
        <end position="281"/>
    </location>
</feature>
<dbReference type="Proteomes" id="UP001152888">
    <property type="component" value="Unassembled WGS sequence"/>
</dbReference>
<feature type="region of interest" description="Disordered" evidence="1">
    <location>
        <begin position="258"/>
        <end position="300"/>
    </location>
</feature>
<accession>A0A9P0P5F1</accession>
<dbReference type="OrthoDB" id="188352at2759"/>
<dbReference type="PANTHER" id="PTHR33667:SF7">
    <property type="entry name" value="RIKEN CDNA 1810020O05 GENE"/>
    <property type="match status" value="1"/>
</dbReference>
<evidence type="ECO:0008006" key="5">
    <source>
        <dbReference type="Google" id="ProtNLM"/>
    </source>
</evidence>
<evidence type="ECO:0000256" key="2">
    <source>
        <dbReference type="SAM" id="SignalP"/>
    </source>
</evidence>
<dbReference type="AlphaFoldDB" id="A0A9P0P5F1"/>
<proteinExistence type="predicted"/>
<feature type="compositionally biased region" description="Basic and acidic residues" evidence="1">
    <location>
        <begin position="26"/>
        <end position="38"/>
    </location>
</feature>
<evidence type="ECO:0000313" key="4">
    <source>
        <dbReference type="Proteomes" id="UP001152888"/>
    </source>
</evidence>
<gene>
    <name evidence="3" type="ORF">ACAOBT_LOCUS7494</name>
</gene>
<evidence type="ECO:0000313" key="3">
    <source>
        <dbReference type="EMBL" id="CAH1967675.1"/>
    </source>
</evidence>
<comment type="caution">
    <text evidence="3">The sequence shown here is derived from an EMBL/GenBank/DDBJ whole genome shotgun (WGS) entry which is preliminary data.</text>
</comment>
<keyword evidence="4" id="KW-1185">Reference proteome</keyword>
<reference evidence="3" key="1">
    <citation type="submission" date="2022-03" db="EMBL/GenBank/DDBJ databases">
        <authorList>
            <person name="Sayadi A."/>
        </authorList>
    </citation>
    <scope>NUCLEOTIDE SEQUENCE</scope>
</reference>
<evidence type="ECO:0000256" key="1">
    <source>
        <dbReference type="SAM" id="MobiDB-lite"/>
    </source>
</evidence>
<protein>
    <recommendedName>
        <fullName evidence="5">DUF4550 domain-containing protein</fullName>
    </recommendedName>
</protein>
<feature type="region of interest" description="Disordered" evidence="1">
    <location>
        <begin position="18"/>
        <end position="45"/>
    </location>
</feature>
<keyword evidence="2" id="KW-0732">Signal</keyword>
<organism evidence="3 4">
    <name type="scientific">Acanthoscelides obtectus</name>
    <name type="common">Bean weevil</name>
    <name type="synonym">Bruchus obtectus</name>
    <dbReference type="NCBI Taxonomy" id="200917"/>
    <lineage>
        <taxon>Eukaryota</taxon>
        <taxon>Metazoa</taxon>
        <taxon>Ecdysozoa</taxon>
        <taxon>Arthropoda</taxon>
        <taxon>Hexapoda</taxon>
        <taxon>Insecta</taxon>
        <taxon>Pterygota</taxon>
        <taxon>Neoptera</taxon>
        <taxon>Endopterygota</taxon>
        <taxon>Coleoptera</taxon>
        <taxon>Polyphaga</taxon>
        <taxon>Cucujiformia</taxon>
        <taxon>Chrysomeloidea</taxon>
        <taxon>Chrysomelidae</taxon>
        <taxon>Bruchinae</taxon>
        <taxon>Bruchini</taxon>
        <taxon>Acanthoscelides</taxon>
    </lineage>
</organism>
<sequence length="770" mass="89040">MITFKVSFLLSFTLRPQTVAGKKKEKKGDKNKEKPAKKESKKKKVTVKDDDKESLVIVFGPQDVLGVAHVDYDLVPGRIKYDFDVVCWKTVATISTRDGSSLIRTVIKNEKAWVPITIEHYIECLNTAEDIKRFRNHIVQFRLTHSVPKGIEQMTIMVRRDDVRNNDTFEKLQLIIHPDEALMAKRNYDSLEEYIRNLILSCANYPKNETVSWFNLPYRWEDFYEIIDKDAQGETVKCKAFVLPPTGQLEPQVKEIKTAGAKGKKEKNEQKSKNKKLDKNSKSSKSSKTTEKQPTRGDSTTIQVPGEIFFTDPDLVIYKSDTRTFVLDDVFVLLSVKQLMTSTQKLSMNPLVIKLKKLRKLPADLLKKLEVHSVYAQYDIPSIACCRSAIKPLAEYILFDEAHIFFNDKVPKIKVIEFMQTRRLLVEIYGIRTVHPKQPSYDLFGTDPTDFNISKIKLTTFNRKDIIEDTTSTHVLLAVASYDLSSLVDNVWNFRERAQCHEPNLTLFQQGKGYFDMMVYRDVMTVPEIHFPPGGKKIKSLVPESVYLEQGTTMHIEAYILAPQTPCLVIHNQPNLFKRMLMVIYDEQLAKDVFVEIYTRNKLILHEAKKKSEQNIDMELSEVLTGFLIDNGNNYLMFVEGLMNGFFVEVFHLVDKCNLKVAKIFCNYEHAFEKRLYQDFIFTGIYPIILKIPLHDILAIGGIYVRGSVPKPCMEALKKLDILLQSRDSKSIHQYNLLPKPEELISFNLEWGVSMRWKEEKQLFDVNFLF</sequence>
<name>A0A9P0P5F1_ACAOB</name>
<dbReference type="PANTHER" id="PTHR33667">
    <property type="entry name" value="SI:DKEY-57N24.6"/>
    <property type="match status" value="1"/>
</dbReference>
<feature type="chain" id="PRO_5040279851" description="DUF4550 domain-containing protein" evidence="2">
    <location>
        <begin position="22"/>
        <end position="770"/>
    </location>
</feature>
<feature type="signal peptide" evidence="2">
    <location>
        <begin position="1"/>
        <end position="21"/>
    </location>
</feature>